<feature type="region of interest" description="Disordered" evidence="1">
    <location>
        <begin position="441"/>
        <end position="475"/>
    </location>
</feature>
<dbReference type="InterPro" id="IPR025085">
    <property type="entry name" value="pPIWI_RE_X"/>
</dbReference>
<evidence type="ECO:0000259" key="3">
    <source>
        <dbReference type="Pfam" id="PF13111"/>
    </source>
</evidence>
<dbReference type="Pfam" id="PF13111">
    <property type="entry name" value="pPIWI_RE_X"/>
    <property type="match status" value="1"/>
</dbReference>
<evidence type="ECO:0000313" key="5">
    <source>
        <dbReference type="EMBL" id="GAA2509533.1"/>
    </source>
</evidence>
<dbReference type="Pfam" id="PF18157">
    <property type="entry name" value="MID_pPIWI_RE"/>
    <property type="match status" value="1"/>
</dbReference>
<protein>
    <recommendedName>
        <fullName evidence="7">DUF3893 domain-containing protein</fullName>
    </recommendedName>
</protein>
<dbReference type="Pfam" id="PF13032">
    <property type="entry name" value="RNaseH_pPIWI_RE"/>
    <property type="match status" value="1"/>
</dbReference>
<dbReference type="InterPro" id="IPR024996">
    <property type="entry name" value="RNaseH_pPIWI_RE"/>
</dbReference>
<evidence type="ECO:0008006" key="7">
    <source>
        <dbReference type="Google" id="ProtNLM"/>
    </source>
</evidence>
<name>A0ABN3MW63_9ACTN</name>
<dbReference type="RefSeq" id="WP_344385922.1">
    <property type="nucleotide sequence ID" value="NZ_BAAATA010000048.1"/>
</dbReference>
<feature type="domain" description="Prokaryotic pPIWI-RE MID" evidence="4">
    <location>
        <begin position="454"/>
        <end position="591"/>
    </location>
</feature>
<dbReference type="EMBL" id="BAAATA010000048">
    <property type="protein sequence ID" value="GAA2509533.1"/>
    <property type="molecule type" value="Genomic_DNA"/>
</dbReference>
<organism evidence="5 6">
    <name type="scientific">Streptomyces thermolineatus</name>
    <dbReference type="NCBI Taxonomy" id="44033"/>
    <lineage>
        <taxon>Bacteria</taxon>
        <taxon>Bacillati</taxon>
        <taxon>Actinomycetota</taxon>
        <taxon>Actinomycetes</taxon>
        <taxon>Kitasatosporales</taxon>
        <taxon>Streptomycetaceae</taxon>
        <taxon>Streptomyces</taxon>
    </lineage>
</organism>
<keyword evidence="6" id="KW-1185">Reference proteome</keyword>
<comment type="caution">
    <text evidence="5">The sequence shown here is derived from an EMBL/GenBank/DDBJ whole genome shotgun (WGS) entry which is preliminary data.</text>
</comment>
<feature type="domain" description="pPIWI-RE module N-terminal" evidence="3">
    <location>
        <begin position="19"/>
        <end position="401"/>
    </location>
</feature>
<evidence type="ECO:0000259" key="2">
    <source>
        <dbReference type="Pfam" id="PF13032"/>
    </source>
</evidence>
<accession>A0ABN3MW63</accession>
<proteinExistence type="predicted"/>
<evidence type="ECO:0000313" key="6">
    <source>
        <dbReference type="Proteomes" id="UP001501358"/>
    </source>
</evidence>
<feature type="domain" description="pPIWI-RE RNaseH" evidence="2">
    <location>
        <begin position="669"/>
        <end position="881"/>
    </location>
</feature>
<dbReference type="InterPro" id="IPR040496">
    <property type="entry name" value="MID_pPIWI_RE"/>
</dbReference>
<evidence type="ECO:0000256" key="1">
    <source>
        <dbReference type="SAM" id="MobiDB-lite"/>
    </source>
</evidence>
<sequence length="882" mass="97771">MPAYRSTQATVLTFTPKARWSLTGYRMTCPPGILTLLQNAWETRPNRRRSTGPDHLPTKPLRDLLTLIDPDITSVHWDPRNPAWLRARTPVDLDLILIALSAWAAARVAPHRNDTDWYSLLEGAGQLEWIPEDLDLAQHDRHPNGTACPPPHVFDMLPSLVAEHLTTTGLQLLDHHRDLRLGPTRADGRRTLHLGEPETFTDDDGAAGASVDVLTFHLETVPGVPQVHLHIDLGMTRLASRPVSYIPRRGNDTPTASVLLRAKEGFIHRRERPMLLQSSVTMRHRGDAITWTWAPGVTEILARLTSHQPPSLDELRTAPAQAAARPFAAHLVHSTGMTYRYPDTDGTPPARATHDHPIGHGYQPRDHMEVLTQVAQQLEEKGLVPLSPTPKPRTRAKTLLPLELPHAPAYEIEVWSSSDRTWNGLQVAAATKLNLTPATSTGTTASFTGPIHLTLRRRDPGDLTAGLPRSAEPDPAARRAAYEADEAARAAHIAAAFPRPAEPIACIVEMEGDSYFSRTRQRDPKPLFKKFLPTLGRNLQCLRPIAPASPDPSKKALAKRFPGTDFTKTDIERAAAALHDALRQAGHLPKLPVPRGINGPFELLTVWLAPAGEGKVVPILIRQHTDEEPTAQLVPTPRHLHEHPMPLTALPEALVTGRGCLTIRTSRVLLAEFITSAMALDSTTDRLLLVRRARMNEKAIWPWLQDSHITFDQLALPGIDITNPAVAPTIRKPGDHPGLRIIRLRERKDREAVPRSFGVAQELANAQEDTDAPTPVTRYGRYSGLVQIGERAFWGINPRPDQNQAPLGLTKLDPTQTANRTWTCSNPSSLEIVPAFLQDGDDPADWAMYVHAQRRFHAHTTIATTWPAIIHLAELMEEYILY</sequence>
<evidence type="ECO:0000259" key="4">
    <source>
        <dbReference type="Pfam" id="PF18157"/>
    </source>
</evidence>
<gene>
    <name evidence="5" type="ORF">GCM10010406_52480</name>
</gene>
<dbReference type="Proteomes" id="UP001501358">
    <property type="component" value="Unassembled WGS sequence"/>
</dbReference>
<feature type="compositionally biased region" description="Low complexity" evidence="1">
    <location>
        <begin position="441"/>
        <end position="450"/>
    </location>
</feature>
<reference evidence="5 6" key="1">
    <citation type="journal article" date="2019" name="Int. J. Syst. Evol. Microbiol.">
        <title>The Global Catalogue of Microorganisms (GCM) 10K type strain sequencing project: providing services to taxonomists for standard genome sequencing and annotation.</title>
        <authorList>
            <consortium name="The Broad Institute Genomics Platform"/>
            <consortium name="The Broad Institute Genome Sequencing Center for Infectious Disease"/>
            <person name="Wu L."/>
            <person name="Ma J."/>
        </authorList>
    </citation>
    <scope>NUCLEOTIDE SEQUENCE [LARGE SCALE GENOMIC DNA]</scope>
    <source>
        <strain evidence="5 6">JCM 6307</strain>
    </source>
</reference>